<name>A0AAD6HAW5_9EURO</name>
<reference evidence="2" key="2">
    <citation type="submission" date="2023-01" db="EMBL/GenBank/DDBJ databases">
        <authorList>
            <person name="Petersen C."/>
        </authorList>
    </citation>
    <scope>NUCLEOTIDE SEQUENCE</scope>
    <source>
        <strain evidence="2">IBT 17514</strain>
    </source>
</reference>
<reference evidence="2" key="1">
    <citation type="journal article" date="2023" name="IMA Fungus">
        <title>Comparative genomic study of the Penicillium genus elucidates a diverse pangenome and 15 lateral gene transfer events.</title>
        <authorList>
            <person name="Petersen C."/>
            <person name="Sorensen T."/>
            <person name="Nielsen M.R."/>
            <person name="Sondergaard T.E."/>
            <person name="Sorensen J.L."/>
            <person name="Fitzpatrick D.A."/>
            <person name="Frisvad J.C."/>
            <person name="Nielsen K.L."/>
        </authorList>
    </citation>
    <scope>NUCLEOTIDE SEQUENCE</scope>
    <source>
        <strain evidence="2">IBT 17514</strain>
    </source>
</reference>
<dbReference type="AlphaFoldDB" id="A0AAD6HAW5"/>
<feature type="region of interest" description="Disordered" evidence="1">
    <location>
        <begin position="213"/>
        <end position="256"/>
    </location>
</feature>
<dbReference type="Proteomes" id="UP001215712">
    <property type="component" value="Unassembled WGS sequence"/>
</dbReference>
<comment type="caution">
    <text evidence="2">The sequence shown here is derived from an EMBL/GenBank/DDBJ whole genome shotgun (WGS) entry which is preliminary data.</text>
</comment>
<keyword evidence="3" id="KW-1185">Reference proteome</keyword>
<gene>
    <name evidence="2" type="ORF">N7493_011497</name>
</gene>
<accession>A0AAD6HAW5</accession>
<protein>
    <submittedName>
        <fullName evidence="2">Uncharacterized protein</fullName>
    </submittedName>
</protein>
<evidence type="ECO:0000313" key="3">
    <source>
        <dbReference type="Proteomes" id="UP001215712"/>
    </source>
</evidence>
<proteinExistence type="predicted"/>
<evidence type="ECO:0000313" key="2">
    <source>
        <dbReference type="EMBL" id="KAJ5703572.1"/>
    </source>
</evidence>
<feature type="compositionally biased region" description="Basic and acidic residues" evidence="1">
    <location>
        <begin position="217"/>
        <end position="232"/>
    </location>
</feature>
<organism evidence="2 3">
    <name type="scientific">Penicillium malachiteum</name>
    <dbReference type="NCBI Taxonomy" id="1324776"/>
    <lineage>
        <taxon>Eukaryota</taxon>
        <taxon>Fungi</taxon>
        <taxon>Dikarya</taxon>
        <taxon>Ascomycota</taxon>
        <taxon>Pezizomycotina</taxon>
        <taxon>Eurotiomycetes</taxon>
        <taxon>Eurotiomycetidae</taxon>
        <taxon>Eurotiales</taxon>
        <taxon>Aspergillaceae</taxon>
        <taxon>Penicillium</taxon>
    </lineage>
</organism>
<feature type="compositionally biased region" description="Polar residues" evidence="1">
    <location>
        <begin position="233"/>
        <end position="255"/>
    </location>
</feature>
<evidence type="ECO:0000256" key="1">
    <source>
        <dbReference type="SAM" id="MobiDB-lite"/>
    </source>
</evidence>
<dbReference type="EMBL" id="JAQJAN010000021">
    <property type="protein sequence ID" value="KAJ5703572.1"/>
    <property type="molecule type" value="Genomic_DNA"/>
</dbReference>
<sequence>MEQPLPNIASPDQPIWSNFLGANPMQSPLNGTGNAFIASGSARQRNVGNITTTFTGGIEKVEAHYHATAIAKFNITESASNYPDAAADVTSIKSELSELEKVLELLNSESDERVNIPESLRTHVMTVLDNCKTVLSQINQLLENNAEGVESSKPSGWEHEMAAIRMYLNSLSSYAESVCDDAVQFPDLSDVSYSSSQPLSEIFESLSSNLSTISDARPARKGGDDTENHNEEPQATTLRTSTLAQRDSQEAPTNQKDVDLKLIAPWDDWIRFEHLPPSKLNLQRAPSDSKKNTKEMIATPAIRHSPPPVMLEIKQTSPDPNDNDSRPISWEDWTGFENIQPIVLNNWGRSIESRHFKLKLVIAGDPLCGKTGIVMYVPKLYPLNE</sequence>